<protein>
    <submittedName>
        <fullName evidence="1">Uncharacterized protein</fullName>
    </submittedName>
</protein>
<dbReference type="Proteomes" id="UP000019373">
    <property type="component" value="Unassembled WGS sequence"/>
</dbReference>
<name>U1GSS4_ENDPU</name>
<gene>
    <name evidence="1" type="ORF">EPUS_04833</name>
</gene>
<dbReference type="GeneID" id="19239786"/>
<sequence>MSLNSQFSLALELSNIFPIRAVVDSAATQFLKLARDLRRSGSDIVVEADLAAVFGRGVISSMLEDKFRNAVKLQTFVPLTREGEIRLDSGPGPTMHRAFRERSYFATVVQLSLLAWMQPREQLAMMLSSCMTKRVRLGIEGASDPGYESIFNTLAACSSQSSNFAWSFYVQQVEAMLRSSFPEYKFHHDYIRMSDTLLSGAMDYLYLVQSLPEQRKILVSNQLGCVTLVVWAHYALGLTVAITHRTLPDNNIIFGDRGEPQVIITWQDCRDHTDDPNHNYRIMCKGPQPEILLLDQDMSVVLRSFPDEPRSHTGMRGMVHDRHALLGYGTTFLHRLFNTKYITIDNDPIYEDSVKLITALAIHASSRLDRKFDSGCRGDDQFKNLPRYEIQLEVWRVLSSSKIIFGGTKHDPAGIASYVEFFSNSVLSNENLPASFSSTFKKARPPTASLLEGLHLIDQIQFLARVVLLFAFVVDVEGCAEMPIFLDDSLLSMRLEMKRVCSRLNTRVAVAPETVFYGILQLLSDDTKLTRASCHDLHEESEFLFLCSDFGWSVFLDTIGDKDPANVKPHLVHVQKGVPTNSRTNERKLRISDGGVFVTTLPRIFHKPPVQKIAYTPRAVAQVTRRDEYWTSKIRQFELTIRFMVEISSERALQKFDLQTSPTEHWVTCRSMHRQIWETFLTPPCEHEAEISPQTPLNLGPDALAIVGWSNQAESTGDGPYPQRIVIFLTRGDARLRWLAVQNATEGGGAPELEDKRETALRTADCCEKCALEHISSFPGRWTLIL</sequence>
<proteinExistence type="predicted"/>
<evidence type="ECO:0000313" key="1">
    <source>
        <dbReference type="EMBL" id="ERF75051.1"/>
    </source>
</evidence>
<dbReference type="AlphaFoldDB" id="U1GSS4"/>
<dbReference type="eggNOG" id="ENOG502SSCI">
    <property type="taxonomic scope" value="Eukaryota"/>
</dbReference>
<organism evidence="1 2">
    <name type="scientific">Endocarpon pusillum (strain Z07020 / HMAS-L-300199)</name>
    <name type="common">Lichen-forming fungus</name>
    <dbReference type="NCBI Taxonomy" id="1263415"/>
    <lineage>
        <taxon>Eukaryota</taxon>
        <taxon>Fungi</taxon>
        <taxon>Dikarya</taxon>
        <taxon>Ascomycota</taxon>
        <taxon>Pezizomycotina</taxon>
        <taxon>Eurotiomycetes</taxon>
        <taxon>Chaetothyriomycetidae</taxon>
        <taxon>Verrucariales</taxon>
        <taxon>Verrucariaceae</taxon>
        <taxon>Endocarpon</taxon>
    </lineage>
</organism>
<keyword evidence="2" id="KW-1185">Reference proteome</keyword>
<reference evidence="2" key="1">
    <citation type="journal article" date="2014" name="BMC Genomics">
        <title>Genome characteristics reveal the impact of lichenization on lichen-forming fungus Endocarpon pusillum Hedwig (Verrucariales, Ascomycota).</title>
        <authorList>
            <person name="Wang Y.-Y."/>
            <person name="Liu B."/>
            <person name="Zhang X.-Y."/>
            <person name="Zhou Q.-M."/>
            <person name="Zhang T."/>
            <person name="Li H."/>
            <person name="Yu Y.-F."/>
            <person name="Zhang X.-L."/>
            <person name="Hao X.-Y."/>
            <person name="Wang M."/>
            <person name="Wang L."/>
            <person name="Wei J.-C."/>
        </authorList>
    </citation>
    <scope>NUCLEOTIDE SEQUENCE [LARGE SCALE GENOMIC DNA]</scope>
    <source>
        <strain evidence="2">Z07020 / HMAS-L-300199</strain>
    </source>
</reference>
<dbReference type="RefSeq" id="XP_007787580.1">
    <property type="nucleotide sequence ID" value="XM_007789390.1"/>
</dbReference>
<dbReference type="OrthoDB" id="5304415at2759"/>
<dbReference type="HOGENOM" id="CLU_356791_0_0_1"/>
<evidence type="ECO:0000313" key="2">
    <source>
        <dbReference type="Proteomes" id="UP000019373"/>
    </source>
</evidence>
<accession>U1GSS4</accession>
<dbReference type="EMBL" id="KE720820">
    <property type="protein sequence ID" value="ERF75051.1"/>
    <property type="molecule type" value="Genomic_DNA"/>
</dbReference>